<dbReference type="Proteomes" id="UP001153636">
    <property type="component" value="Chromosome 6"/>
</dbReference>
<sequence>MLKKVPSQTSTSSFAIEQPSTSADSSIINDTIVHDSLVKDVNLHETEEVEKEIDAQAEQPLEAGPSEDLAESSTIHTSENVALANLNVFFCNKKRNNIALRIGHYALQGRINLKRVFY</sequence>
<feature type="region of interest" description="Disordered" evidence="1">
    <location>
        <begin position="1"/>
        <end position="23"/>
    </location>
</feature>
<evidence type="ECO:0000256" key="1">
    <source>
        <dbReference type="SAM" id="MobiDB-lite"/>
    </source>
</evidence>
<proteinExistence type="predicted"/>
<accession>A0A9P0GK10</accession>
<dbReference type="AlphaFoldDB" id="A0A9P0GK10"/>
<name>A0A9P0GK10_9CUCU</name>
<feature type="region of interest" description="Disordered" evidence="1">
    <location>
        <begin position="48"/>
        <end position="74"/>
    </location>
</feature>
<reference evidence="2" key="1">
    <citation type="submission" date="2022-01" db="EMBL/GenBank/DDBJ databases">
        <authorList>
            <person name="King R."/>
        </authorList>
    </citation>
    <scope>NUCLEOTIDE SEQUENCE</scope>
</reference>
<evidence type="ECO:0000313" key="2">
    <source>
        <dbReference type="EMBL" id="CAH1112551.1"/>
    </source>
</evidence>
<keyword evidence="3" id="KW-1185">Reference proteome</keyword>
<gene>
    <name evidence="2" type="ORF">PSYICH_LOCUS12215</name>
</gene>
<evidence type="ECO:0000313" key="3">
    <source>
        <dbReference type="Proteomes" id="UP001153636"/>
    </source>
</evidence>
<dbReference type="OrthoDB" id="6737911at2759"/>
<protein>
    <submittedName>
        <fullName evidence="2">Uncharacterized protein</fullName>
    </submittedName>
</protein>
<dbReference type="EMBL" id="OV651818">
    <property type="protein sequence ID" value="CAH1112551.1"/>
    <property type="molecule type" value="Genomic_DNA"/>
</dbReference>
<organism evidence="2 3">
    <name type="scientific">Psylliodes chrysocephalus</name>
    <dbReference type="NCBI Taxonomy" id="3402493"/>
    <lineage>
        <taxon>Eukaryota</taxon>
        <taxon>Metazoa</taxon>
        <taxon>Ecdysozoa</taxon>
        <taxon>Arthropoda</taxon>
        <taxon>Hexapoda</taxon>
        <taxon>Insecta</taxon>
        <taxon>Pterygota</taxon>
        <taxon>Neoptera</taxon>
        <taxon>Endopterygota</taxon>
        <taxon>Coleoptera</taxon>
        <taxon>Polyphaga</taxon>
        <taxon>Cucujiformia</taxon>
        <taxon>Chrysomeloidea</taxon>
        <taxon>Chrysomelidae</taxon>
        <taxon>Galerucinae</taxon>
        <taxon>Alticini</taxon>
        <taxon>Psylliodes</taxon>
    </lineage>
</organism>